<dbReference type="Pfam" id="PF16028">
    <property type="entry name" value="SLC3A2_N"/>
    <property type="match status" value="1"/>
</dbReference>
<dbReference type="InterPro" id="IPR052594">
    <property type="entry name" value="J_domain-containing_protein"/>
</dbReference>
<reference evidence="4" key="1">
    <citation type="submission" date="2022-11" db="UniProtKB">
        <authorList>
            <consortium name="WormBaseParasite"/>
        </authorList>
    </citation>
    <scope>IDENTIFICATION</scope>
</reference>
<feature type="transmembrane region" description="Helical" evidence="1">
    <location>
        <begin position="352"/>
        <end position="373"/>
    </location>
</feature>
<feature type="domain" description="J" evidence="2">
    <location>
        <begin position="33"/>
        <end position="108"/>
    </location>
</feature>
<dbReference type="PANTHER" id="PTHR44144:SF1">
    <property type="entry name" value="DNAJ HOMOLOG SUBFAMILY C MEMBER 9"/>
    <property type="match status" value="1"/>
</dbReference>
<dbReference type="AlphaFoldDB" id="A0A914HG34"/>
<keyword evidence="1" id="KW-1133">Transmembrane helix</keyword>
<dbReference type="Proteomes" id="UP000887572">
    <property type="component" value="Unplaced"/>
</dbReference>
<evidence type="ECO:0000256" key="1">
    <source>
        <dbReference type="SAM" id="Phobius"/>
    </source>
</evidence>
<dbReference type="Gene3D" id="3.20.20.80">
    <property type="entry name" value="Glycosidases"/>
    <property type="match status" value="2"/>
</dbReference>
<evidence type="ECO:0000313" key="4">
    <source>
        <dbReference type="WBParaSite" id="Gr19_v10_g16842.t1"/>
    </source>
</evidence>
<dbReference type="PANTHER" id="PTHR44144">
    <property type="entry name" value="DNAJ HOMOLOG SUBFAMILY C MEMBER 9"/>
    <property type="match status" value="1"/>
</dbReference>
<dbReference type="InterPro" id="IPR036869">
    <property type="entry name" value="J_dom_sf"/>
</dbReference>
<dbReference type="InterPro" id="IPR018253">
    <property type="entry name" value="DnaJ_domain_CS"/>
</dbReference>
<proteinExistence type="predicted"/>
<dbReference type="InterPro" id="IPR017853">
    <property type="entry name" value="GH"/>
</dbReference>
<dbReference type="SUPFAM" id="SSF46565">
    <property type="entry name" value="Chaperone J-domain"/>
    <property type="match status" value="1"/>
</dbReference>
<keyword evidence="1" id="KW-0812">Transmembrane</keyword>
<dbReference type="Pfam" id="PF00128">
    <property type="entry name" value="Alpha-amylase"/>
    <property type="match status" value="1"/>
</dbReference>
<dbReference type="SUPFAM" id="SSF51445">
    <property type="entry name" value="(Trans)glycosidases"/>
    <property type="match status" value="1"/>
</dbReference>
<dbReference type="CDD" id="cd06257">
    <property type="entry name" value="DnaJ"/>
    <property type="match status" value="1"/>
</dbReference>
<dbReference type="Pfam" id="PF23302">
    <property type="entry name" value="HTH_DNAJC9"/>
    <property type="match status" value="1"/>
</dbReference>
<dbReference type="InterPro" id="IPR001623">
    <property type="entry name" value="DnaJ_domain"/>
</dbReference>
<dbReference type="InterPro" id="IPR006047">
    <property type="entry name" value="GH13_cat_dom"/>
</dbReference>
<dbReference type="SMART" id="SM00271">
    <property type="entry name" value="DnaJ"/>
    <property type="match status" value="1"/>
</dbReference>
<protein>
    <submittedName>
        <fullName evidence="4">J domain-containing protein</fullName>
    </submittedName>
</protein>
<dbReference type="InterPro" id="IPR056453">
    <property type="entry name" value="HTH_DNAJC9"/>
</dbReference>
<dbReference type="PROSITE" id="PS50076">
    <property type="entry name" value="DNAJ_2"/>
    <property type="match status" value="1"/>
</dbReference>
<dbReference type="GO" id="GO:0005975">
    <property type="term" value="P:carbohydrate metabolic process"/>
    <property type="evidence" value="ECO:0007669"/>
    <property type="project" value="InterPro"/>
</dbReference>
<dbReference type="GO" id="GO:0005634">
    <property type="term" value="C:nucleus"/>
    <property type="evidence" value="ECO:0007669"/>
    <property type="project" value="TreeGrafter"/>
</dbReference>
<dbReference type="SMART" id="SM00642">
    <property type="entry name" value="Aamy"/>
    <property type="match status" value="1"/>
</dbReference>
<dbReference type="InterPro" id="IPR031984">
    <property type="entry name" value="SLC3A2_N"/>
</dbReference>
<keyword evidence="3" id="KW-1185">Reference proteome</keyword>
<evidence type="ECO:0000259" key="2">
    <source>
        <dbReference type="PROSITE" id="PS50076"/>
    </source>
</evidence>
<dbReference type="GO" id="GO:0031072">
    <property type="term" value="F:heat shock protein binding"/>
    <property type="evidence" value="ECO:0007669"/>
    <property type="project" value="TreeGrafter"/>
</dbReference>
<sequence length="913" mass="103650">MKSRGRVRENLAEKECVRTRLMKECVDLFGTKDLYQILKLDRSNNSFNNKQIKKAYYSLSILWHPDRFASAHHDEAARELAKQKFQVIGRAYAILGDKEKRQIYDETGLLDDEDDFDDDTDWTAVWRGVFKKVTPEEIEAYLAEFRGSQEEIEEVKKAYQKHKGNMDRIMECVVGAEQPDEDRIREIVRHCIERGELSAYSRFTNEPPAAQVRRAKRAQREAIEAEQALKELRKREAGASEGEDTLSAMIRSKQRKRSEKMDDFLENLAQKYGGSSSKKMPVVRSVSGCQQIRHPTSLSVSELYDGFRQCNKLSGTGHELLLIPSRTERRRPLSVEHIERYRNEPKWRRIRLAFYSAFWFGWLFALLFAVFLAHSHPKCLPSTRDWWKDTVIYEIWTLSFQDSDDDGIGDLVGLQSRLGQLRRIGVGAIFARPMVRVENSGLGVLNFLALSQQIGTMNDFDAFVNAAHRKGLRVLLDLPLAVTSTGHPWFRRSALAVRPENAAFADFYHWRRAIPNSAFVSAFEGSLLKYFHVANRADLSVLNWQNTNVSGAVRAAISFWIGHGVDGFHLSSIDYLHRTPDGRMPAWDQIFAIVKSLKIHAEEQWRIRRRTDGGKIFLFTSHEHLSEALKVRIVEEVGLDAVVNTELRKLALDNRVCSNSTMTTTGVAECTNEIVADLLLFHQSSTNVWPVWSVGSSFTARLATRVDGKAYAELIMLIQLILRGTSIVYYGDELGLRDVPNLKFPQRSTMPWEPSPQNGTTDTATAAITTETNFEDELADSRSFLHSVRRLARLRQRDTVLMADGGGHTYITKCVDGQAFALCRYLSRERAEDGQDSVYGDSIVVVVNFGPVPVVLSLADLPPFHRSGIYRRGRIVARSSNANDFTIGIGIDLGGRQVRIGARQGIVFRAFES</sequence>
<name>A0A914HG34_GLORO</name>
<dbReference type="Pfam" id="PF00226">
    <property type="entry name" value="DnaJ"/>
    <property type="match status" value="1"/>
</dbReference>
<dbReference type="WBParaSite" id="Gr19_v10_g16842.t1">
    <property type="protein sequence ID" value="Gr19_v10_g16842.t1"/>
    <property type="gene ID" value="Gr19_v10_g16842"/>
</dbReference>
<keyword evidence="1" id="KW-0472">Membrane</keyword>
<evidence type="ECO:0000313" key="3">
    <source>
        <dbReference type="Proteomes" id="UP000887572"/>
    </source>
</evidence>
<organism evidence="3 4">
    <name type="scientific">Globodera rostochiensis</name>
    <name type="common">Golden nematode worm</name>
    <name type="synonym">Heterodera rostochiensis</name>
    <dbReference type="NCBI Taxonomy" id="31243"/>
    <lineage>
        <taxon>Eukaryota</taxon>
        <taxon>Metazoa</taxon>
        <taxon>Ecdysozoa</taxon>
        <taxon>Nematoda</taxon>
        <taxon>Chromadorea</taxon>
        <taxon>Rhabditida</taxon>
        <taxon>Tylenchina</taxon>
        <taxon>Tylenchomorpha</taxon>
        <taxon>Tylenchoidea</taxon>
        <taxon>Heteroderidae</taxon>
        <taxon>Heteroderinae</taxon>
        <taxon>Globodera</taxon>
    </lineage>
</organism>
<dbReference type="PROSITE" id="PS00636">
    <property type="entry name" value="DNAJ_1"/>
    <property type="match status" value="1"/>
</dbReference>
<dbReference type="PRINTS" id="PR00625">
    <property type="entry name" value="JDOMAIN"/>
</dbReference>
<dbReference type="GO" id="GO:0005737">
    <property type="term" value="C:cytoplasm"/>
    <property type="evidence" value="ECO:0007669"/>
    <property type="project" value="TreeGrafter"/>
</dbReference>
<accession>A0A914HG34</accession>
<dbReference type="Gene3D" id="1.10.287.110">
    <property type="entry name" value="DnaJ domain"/>
    <property type="match status" value="1"/>
</dbReference>